<organism evidence="1 2">
    <name type="scientific">Cohnella ginsengisoli</name>
    <dbReference type="NCBI Taxonomy" id="425004"/>
    <lineage>
        <taxon>Bacteria</taxon>
        <taxon>Bacillati</taxon>
        <taxon>Bacillota</taxon>
        <taxon>Bacilli</taxon>
        <taxon>Bacillales</taxon>
        <taxon>Paenibacillaceae</taxon>
        <taxon>Cohnella</taxon>
    </lineage>
</organism>
<dbReference type="Pfam" id="PF01244">
    <property type="entry name" value="Peptidase_M19"/>
    <property type="match status" value="1"/>
</dbReference>
<dbReference type="InterPro" id="IPR032466">
    <property type="entry name" value="Metal_Hydrolase"/>
</dbReference>
<protein>
    <submittedName>
        <fullName evidence="1">Dipeptidase</fullName>
    </submittedName>
</protein>
<accession>A0A9X4KJX5</accession>
<dbReference type="CDD" id="cd01301">
    <property type="entry name" value="rDP_like"/>
    <property type="match status" value="1"/>
</dbReference>
<dbReference type="Gene3D" id="3.20.20.140">
    <property type="entry name" value="Metal-dependent hydrolases"/>
    <property type="match status" value="1"/>
</dbReference>
<evidence type="ECO:0000313" key="2">
    <source>
        <dbReference type="Proteomes" id="UP001153387"/>
    </source>
</evidence>
<dbReference type="PROSITE" id="PS51365">
    <property type="entry name" value="RENAL_DIPEPTIDASE_2"/>
    <property type="match status" value="1"/>
</dbReference>
<name>A0A9X4KJX5_9BACL</name>
<dbReference type="AlphaFoldDB" id="A0A9X4KJX5"/>
<dbReference type="SUPFAM" id="SSF51556">
    <property type="entry name" value="Metallo-dependent hydrolases"/>
    <property type="match status" value="1"/>
</dbReference>
<dbReference type="Proteomes" id="UP001153387">
    <property type="component" value="Unassembled WGS sequence"/>
</dbReference>
<keyword evidence="2" id="KW-1185">Reference proteome</keyword>
<dbReference type="GO" id="GO:0070573">
    <property type="term" value="F:metallodipeptidase activity"/>
    <property type="evidence" value="ECO:0007669"/>
    <property type="project" value="InterPro"/>
</dbReference>
<evidence type="ECO:0000313" key="1">
    <source>
        <dbReference type="EMBL" id="MDG0793619.1"/>
    </source>
</evidence>
<gene>
    <name evidence="1" type="ORF">OMP38_24405</name>
</gene>
<dbReference type="PANTHER" id="PTHR10443">
    <property type="entry name" value="MICROSOMAL DIPEPTIDASE"/>
    <property type="match status" value="1"/>
</dbReference>
<dbReference type="RefSeq" id="WP_277567366.1">
    <property type="nucleotide sequence ID" value="NZ_JAPDHZ010000004.1"/>
</dbReference>
<proteinExistence type="predicted"/>
<dbReference type="PANTHER" id="PTHR10443:SF12">
    <property type="entry name" value="DIPEPTIDASE"/>
    <property type="match status" value="1"/>
</dbReference>
<dbReference type="GO" id="GO:0006508">
    <property type="term" value="P:proteolysis"/>
    <property type="evidence" value="ECO:0007669"/>
    <property type="project" value="InterPro"/>
</dbReference>
<reference evidence="1 2" key="1">
    <citation type="submission" date="2022-10" db="EMBL/GenBank/DDBJ databases">
        <title>Comparative genomic analysis of Cohnella hashimotonis sp. nov., isolated from the International Space Station.</title>
        <authorList>
            <person name="Simpson A."/>
            <person name="Venkateswaran K."/>
        </authorList>
    </citation>
    <scope>NUCLEOTIDE SEQUENCE [LARGE SCALE GENOMIC DNA]</scope>
    <source>
        <strain evidence="1 2">DSM 18997</strain>
    </source>
</reference>
<comment type="caution">
    <text evidence="1">The sequence shown here is derived from an EMBL/GenBank/DDBJ whole genome shotgun (WGS) entry which is preliminary data.</text>
</comment>
<sequence>MRIADLHCDALSKLDRDPKLDWAESSGGELDVTAEGLAGGNVGLQAFAIWVPAGTPKTPESALRQAAIFHDKILSAPGMRLVQSGADVEAVLGPGASERGALLTLEGADALRGERWALRLLHRLGLRMLGLTWNEANWACDGIMEPRGAGLTKEGRSLVAECEALGILIDVSHLSEKGFWDTAELARRPLIASHANARSLCPHPRNLTDDQIRALVAAGGLMGITFVPFFLQALRPAGIDDVLRHVEHVCALGGANHIAFGSDFDGIDTYTVGLAGPADYPALADALLSRYPEPLVRGWLSGHARRFLTDHLK</sequence>
<dbReference type="InterPro" id="IPR008257">
    <property type="entry name" value="Pept_M19"/>
</dbReference>
<dbReference type="EMBL" id="JAPDHZ010000004">
    <property type="protein sequence ID" value="MDG0793619.1"/>
    <property type="molecule type" value="Genomic_DNA"/>
</dbReference>